<organism evidence="7">
    <name type="scientific">Oppiella nova</name>
    <dbReference type="NCBI Taxonomy" id="334625"/>
    <lineage>
        <taxon>Eukaryota</taxon>
        <taxon>Metazoa</taxon>
        <taxon>Ecdysozoa</taxon>
        <taxon>Arthropoda</taxon>
        <taxon>Chelicerata</taxon>
        <taxon>Arachnida</taxon>
        <taxon>Acari</taxon>
        <taxon>Acariformes</taxon>
        <taxon>Sarcoptiformes</taxon>
        <taxon>Oribatida</taxon>
        <taxon>Brachypylina</taxon>
        <taxon>Oppioidea</taxon>
        <taxon>Oppiidae</taxon>
        <taxon>Oppiella</taxon>
    </lineage>
</organism>
<feature type="compositionally biased region" description="Basic and acidic residues" evidence="5">
    <location>
        <begin position="91"/>
        <end position="100"/>
    </location>
</feature>
<dbReference type="EMBL" id="CAJPVJ010030936">
    <property type="protein sequence ID" value="CAG2180257.1"/>
    <property type="molecule type" value="Genomic_DNA"/>
</dbReference>
<dbReference type="InterPro" id="IPR018499">
    <property type="entry name" value="Tetraspanin/Peripherin"/>
</dbReference>
<evidence type="ECO:0000256" key="6">
    <source>
        <dbReference type="SAM" id="Phobius"/>
    </source>
</evidence>
<reference evidence="7" key="1">
    <citation type="submission" date="2020-11" db="EMBL/GenBank/DDBJ databases">
        <authorList>
            <person name="Tran Van P."/>
        </authorList>
    </citation>
    <scope>NUCLEOTIDE SEQUENCE</scope>
</reference>
<evidence type="ECO:0000313" key="8">
    <source>
        <dbReference type="Proteomes" id="UP000728032"/>
    </source>
</evidence>
<evidence type="ECO:0000256" key="3">
    <source>
        <dbReference type="ARBA" id="ARBA00022989"/>
    </source>
</evidence>
<evidence type="ECO:0000256" key="4">
    <source>
        <dbReference type="ARBA" id="ARBA00023136"/>
    </source>
</evidence>
<dbReference type="Gene3D" id="1.10.1450.10">
    <property type="entry name" value="Tetraspanin"/>
    <property type="match status" value="1"/>
</dbReference>
<dbReference type="GO" id="GO:0005886">
    <property type="term" value="C:plasma membrane"/>
    <property type="evidence" value="ECO:0007669"/>
    <property type="project" value="TreeGrafter"/>
</dbReference>
<keyword evidence="8" id="KW-1185">Reference proteome</keyword>
<feature type="compositionally biased region" description="Polar residues" evidence="5">
    <location>
        <begin position="104"/>
        <end position="113"/>
    </location>
</feature>
<evidence type="ECO:0000256" key="5">
    <source>
        <dbReference type="SAM" id="MobiDB-lite"/>
    </source>
</evidence>
<dbReference type="OrthoDB" id="438211at2759"/>
<dbReference type="SUPFAM" id="SSF48652">
    <property type="entry name" value="Tetraspanin"/>
    <property type="match status" value="1"/>
</dbReference>
<keyword evidence="2 6" id="KW-0812">Transmembrane</keyword>
<keyword evidence="4 6" id="KW-0472">Membrane</keyword>
<dbReference type="PANTHER" id="PTHR19282">
    <property type="entry name" value="TETRASPANIN"/>
    <property type="match status" value="1"/>
</dbReference>
<dbReference type="InterPro" id="IPR008952">
    <property type="entry name" value="Tetraspanin_EC2_sf"/>
</dbReference>
<accession>A0A7R9MQ06</accession>
<proteinExistence type="predicted"/>
<feature type="region of interest" description="Disordered" evidence="5">
    <location>
        <begin position="83"/>
        <end position="113"/>
    </location>
</feature>
<feature type="transmembrane region" description="Helical" evidence="6">
    <location>
        <begin position="6"/>
        <end position="26"/>
    </location>
</feature>
<dbReference type="Pfam" id="PF00335">
    <property type="entry name" value="Tetraspanin"/>
    <property type="match status" value="1"/>
</dbReference>
<dbReference type="EMBL" id="OC945761">
    <property type="protein sequence ID" value="CAD7663120.1"/>
    <property type="molecule type" value="Genomic_DNA"/>
</dbReference>
<dbReference type="PANTHER" id="PTHR19282:SF527">
    <property type="entry name" value="TETRASPANIN"/>
    <property type="match status" value="1"/>
</dbReference>
<dbReference type="AlphaFoldDB" id="A0A7R9MQ06"/>
<keyword evidence="3 6" id="KW-1133">Transmembrane helix</keyword>
<dbReference type="Proteomes" id="UP000728032">
    <property type="component" value="Unassembled WGS sequence"/>
</dbReference>
<evidence type="ECO:0000256" key="2">
    <source>
        <dbReference type="ARBA" id="ARBA00022692"/>
    </source>
</evidence>
<evidence type="ECO:0000256" key="1">
    <source>
        <dbReference type="ARBA" id="ARBA00004141"/>
    </source>
</evidence>
<protein>
    <submittedName>
        <fullName evidence="7">Uncharacterized protein</fullName>
    </submittedName>
</protein>
<comment type="subcellular location">
    <subcellularLocation>
        <location evidence="1">Membrane</location>
        <topology evidence="1">Multi-pass membrane protein</topology>
    </subcellularLocation>
</comment>
<gene>
    <name evidence="7" type="ORF">ONB1V03_LOCUS19680</name>
</gene>
<dbReference type="CDD" id="cd03127">
    <property type="entry name" value="tetraspanin_LEL"/>
    <property type="match status" value="1"/>
</dbReference>
<sequence length="137" mass="15672">MLLTFFVILFFIFILMLIGGILGYVFRNQVDDRMNREMISTVALYNNDTAVTDAWDSVQKNFRCCGISVNGAKGYQIYQRQNRPSFGGGTGKDKVPKSCCKDPNANQERTCTQNPDDSLQVYQEDCYAKMKDFVKYN</sequence>
<evidence type="ECO:0000313" key="7">
    <source>
        <dbReference type="EMBL" id="CAD7663120.1"/>
    </source>
</evidence>
<name>A0A7R9MQ06_9ACAR</name>